<dbReference type="EMBL" id="CP001340">
    <property type="protein sequence ID" value="ACL96632.1"/>
    <property type="molecule type" value="Genomic_DNA"/>
</dbReference>
<evidence type="ECO:0000313" key="3">
    <source>
        <dbReference type="EMBL" id="ACL96632.1"/>
    </source>
</evidence>
<feature type="region of interest" description="Disordered" evidence="1">
    <location>
        <begin position="25"/>
        <end position="56"/>
    </location>
</feature>
<feature type="region of interest" description="Disordered" evidence="1">
    <location>
        <begin position="259"/>
        <end position="284"/>
    </location>
</feature>
<feature type="compositionally biased region" description="Low complexity" evidence="1">
    <location>
        <begin position="43"/>
        <end position="56"/>
    </location>
</feature>
<evidence type="ECO:0000256" key="2">
    <source>
        <dbReference type="SAM" id="SignalP"/>
    </source>
</evidence>
<proteinExistence type="predicted"/>
<dbReference type="RefSeq" id="YP_002518540.1">
    <property type="nucleotide sequence ID" value="NC_011916.1"/>
</dbReference>
<dbReference type="RefSeq" id="WP_010920907.1">
    <property type="nucleotide sequence ID" value="NC_011916.1"/>
</dbReference>
<dbReference type="PROSITE" id="PS51257">
    <property type="entry name" value="PROKAR_LIPOPROTEIN"/>
    <property type="match status" value="1"/>
</dbReference>
<organism evidence="3 4">
    <name type="scientific">Caulobacter vibrioides (strain NA1000 / CB15N)</name>
    <name type="common">Caulobacter crescentus</name>
    <dbReference type="NCBI Taxonomy" id="565050"/>
    <lineage>
        <taxon>Bacteria</taxon>
        <taxon>Pseudomonadati</taxon>
        <taxon>Pseudomonadota</taxon>
        <taxon>Alphaproteobacteria</taxon>
        <taxon>Caulobacterales</taxon>
        <taxon>Caulobacteraceae</taxon>
        <taxon>Caulobacter</taxon>
    </lineage>
</organism>
<name>A0A0H3CCJ3_CAUVN</name>
<dbReference type="KEGG" id="ccs:CCNA_03167"/>
<dbReference type="Proteomes" id="UP000001364">
    <property type="component" value="Chromosome"/>
</dbReference>
<gene>
    <name evidence="3" type="ordered locus">CCNA_03167</name>
</gene>
<accession>A0A0H3CCJ3</accession>
<keyword evidence="2" id="KW-0732">Signal</keyword>
<evidence type="ECO:0000313" key="4">
    <source>
        <dbReference type="Proteomes" id="UP000001364"/>
    </source>
</evidence>
<feature type="signal peptide" evidence="2">
    <location>
        <begin position="1"/>
        <end position="21"/>
    </location>
</feature>
<dbReference type="AlphaFoldDB" id="A0A0H3CCJ3"/>
<protein>
    <recommendedName>
        <fullName evidence="5">Lipoprotein</fullName>
    </recommendedName>
</protein>
<reference evidence="3 4" key="1">
    <citation type="journal article" date="2010" name="J. Bacteriol.">
        <title>The genetic basis of laboratory adaptation in Caulobacter crescentus.</title>
        <authorList>
            <person name="Marks M.E."/>
            <person name="Castro-Rojas C.M."/>
            <person name="Teiling C."/>
            <person name="Du L."/>
            <person name="Kapatral V."/>
            <person name="Walunas T.L."/>
            <person name="Crosson S."/>
        </authorList>
    </citation>
    <scope>NUCLEOTIDE SEQUENCE [LARGE SCALE GENOMIC DNA]</scope>
    <source>
        <strain evidence="4">NA1000 / CB15N</strain>
    </source>
</reference>
<evidence type="ECO:0000256" key="1">
    <source>
        <dbReference type="SAM" id="MobiDB-lite"/>
    </source>
</evidence>
<dbReference type="PATRIC" id="fig|565050.3.peg.3093"/>
<dbReference type="HOGENOM" id="CLU_982430_0_0_5"/>
<evidence type="ECO:0008006" key="5">
    <source>
        <dbReference type="Google" id="ProtNLM"/>
    </source>
</evidence>
<feature type="chain" id="PRO_5002606194" description="Lipoprotein" evidence="2">
    <location>
        <begin position="22"/>
        <end position="284"/>
    </location>
</feature>
<sequence>MSYPSKSVTLALSLAVLGALSGCDKPPGAAKPPAEAPKPVAPAAPAATAEPLPEAPPVTAYPEFIDGRKHEANLLKSLGQPNARQDQTLTLLHNGKPGLVMTDNEDEFHLLSGVIQVPTANGVQTVYEVTTHYIGVADEPTPAFYDERGAGIESYDGYGLWRGAMFAVGYQEQTYSVGDVGRVSTELRDWSTKPHRKFDFKARCLPDAWVSDTEMKGYCLRPTGLEGTVELTDERTDAVFTRVGPNAWRLRELQAPKGKVTDVENNPPTAYDETVRGVPYSGDQ</sequence>
<dbReference type="OrthoDB" id="9941394at2"/>
<dbReference type="GeneID" id="7331005"/>
<keyword evidence="4" id="KW-1185">Reference proteome</keyword>